<name>A0ABW3CZY6_9FLAO</name>
<protein>
    <submittedName>
        <fullName evidence="1">Uncharacterized protein</fullName>
    </submittedName>
</protein>
<reference evidence="2" key="1">
    <citation type="journal article" date="2019" name="Int. J. Syst. Evol. Microbiol.">
        <title>The Global Catalogue of Microorganisms (GCM) 10K type strain sequencing project: providing services to taxonomists for standard genome sequencing and annotation.</title>
        <authorList>
            <consortium name="The Broad Institute Genomics Platform"/>
            <consortium name="The Broad Institute Genome Sequencing Center for Infectious Disease"/>
            <person name="Wu L."/>
            <person name="Ma J."/>
        </authorList>
    </citation>
    <scope>NUCLEOTIDE SEQUENCE [LARGE SCALE GENOMIC DNA]</scope>
    <source>
        <strain evidence="2">CCUG 62952</strain>
    </source>
</reference>
<keyword evidence="2" id="KW-1185">Reference proteome</keyword>
<dbReference type="EMBL" id="JBHTJH010000004">
    <property type="protein sequence ID" value="MFD0862276.1"/>
    <property type="molecule type" value="Genomic_DNA"/>
</dbReference>
<dbReference type="Proteomes" id="UP001596978">
    <property type="component" value="Unassembled WGS sequence"/>
</dbReference>
<proteinExistence type="predicted"/>
<gene>
    <name evidence="1" type="ORF">ACFQ1M_08640</name>
</gene>
<evidence type="ECO:0000313" key="2">
    <source>
        <dbReference type="Proteomes" id="UP001596978"/>
    </source>
</evidence>
<organism evidence="1 2">
    <name type="scientific">Sungkyunkwania multivorans</name>
    <dbReference type="NCBI Taxonomy" id="1173618"/>
    <lineage>
        <taxon>Bacteria</taxon>
        <taxon>Pseudomonadati</taxon>
        <taxon>Bacteroidota</taxon>
        <taxon>Flavobacteriia</taxon>
        <taxon>Flavobacteriales</taxon>
        <taxon>Flavobacteriaceae</taxon>
        <taxon>Sungkyunkwania</taxon>
    </lineage>
</organism>
<accession>A0ABW3CZY6</accession>
<comment type="caution">
    <text evidence="1">The sequence shown here is derived from an EMBL/GenBank/DDBJ whole genome shotgun (WGS) entry which is preliminary data.</text>
</comment>
<sequence length="45" mass="4837">MLSTLLDALEPYGRNYISPVSAAISVCVEVTNNFDGSGGYVLRPF</sequence>
<dbReference type="RefSeq" id="WP_386406883.1">
    <property type="nucleotide sequence ID" value="NZ_JBHTJH010000004.1"/>
</dbReference>
<evidence type="ECO:0000313" key="1">
    <source>
        <dbReference type="EMBL" id="MFD0862276.1"/>
    </source>
</evidence>